<keyword evidence="10" id="KW-1185">Reference proteome</keyword>
<dbReference type="Pfam" id="PF01029">
    <property type="entry name" value="NusB"/>
    <property type="match status" value="1"/>
</dbReference>
<dbReference type="SUPFAM" id="SSF53335">
    <property type="entry name" value="S-adenosyl-L-methionine-dependent methyltransferases"/>
    <property type="match status" value="1"/>
</dbReference>
<evidence type="ECO:0000256" key="4">
    <source>
        <dbReference type="ARBA" id="ARBA00022691"/>
    </source>
</evidence>
<dbReference type="Pfam" id="PF01189">
    <property type="entry name" value="Methyltr_RsmB-F"/>
    <property type="match status" value="1"/>
</dbReference>
<dbReference type="InterPro" id="IPR006027">
    <property type="entry name" value="NusB_RsmB_TIM44"/>
</dbReference>
<sequence>MKPPTRPRRSGTPGSAPRPRNPTRSAALALVNAVLERHRSLEEALDSLPASEARDRAAAHRIAAAVLRRLGSLDAVLEPWLRRDPPPEVRNALRIGAAELLLLETPPHAAVASCVDLVPRPFAGLVNAVLRRVAEGGPEAVAELDGERLDTPGWLWTAWHKAYGPAVRAIAQAHRLPAPLDLSLKPGTPTPEGADMLPTGTARFPAGTRITEIPAFAEGSAWAQDAAAALPALLLGARPGMTVADLCAAPGGKTAQLAAAGAVVTAVERDAHRIGRLRENLSRLGLDASIVEADATAWAPGALFDAVLLDAPCSATGTIRRHPDVPHLKRPGDIPTLAALQAPLLAAAAKLLAPGGRLVFATCSLQPEEGEAQARAAFAAGLVAEPVRPEELPGLDAAITPEGWVRTRPDLWAERGGMDGFFIARFRRG</sequence>
<dbReference type="InterPro" id="IPR018314">
    <property type="entry name" value="RsmB/NOL1/NOP2-like_CS"/>
</dbReference>
<keyword evidence="2 6" id="KW-0489">Methyltransferase</keyword>
<evidence type="ECO:0000256" key="5">
    <source>
        <dbReference type="ARBA" id="ARBA00022884"/>
    </source>
</evidence>
<dbReference type="InterPro" id="IPR049560">
    <property type="entry name" value="MeTrfase_RsmB-F_NOP2_cat"/>
</dbReference>
<evidence type="ECO:0000256" key="3">
    <source>
        <dbReference type="ARBA" id="ARBA00022679"/>
    </source>
</evidence>
<gene>
    <name evidence="9" type="ORF">ACFOD4_07835</name>
</gene>
<evidence type="ECO:0000256" key="1">
    <source>
        <dbReference type="ARBA" id="ARBA00007494"/>
    </source>
</evidence>
<dbReference type="Gene3D" id="3.40.50.150">
    <property type="entry name" value="Vaccinia Virus protein VP39"/>
    <property type="match status" value="1"/>
</dbReference>
<dbReference type="EC" id="2.1.1.-" evidence="9"/>
<dbReference type="PROSITE" id="PS51686">
    <property type="entry name" value="SAM_MT_RSMB_NOP"/>
    <property type="match status" value="1"/>
</dbReference>
<keyword evidence="3 6" id="KW-0808">Transferase</keyword>
<feature type="domain" description="SAM-dependent MTase RsmB/NOP-type" evidence="8">
    <location>
        <begin position="143"/>
        <end position="429"/>
    </location>
</feature>
<feature type="binding site" evidence="6">
    <location>
        <begin position="247"/>
        <end position="253"/>
    </location>
    <ligand>
        <name>S-adenosyl-L-methionine</name>
        <dbReference type="ChEBI" id="CHEBI:59789"/>
    </ligand>
</feature>
<evidence type="ECO:0000256" key="7">
    <source>
        <dbReference type="SAM" id="MobiDB-lite"/>
    </source>
</evidence>
<feature type="binding site" evidence="6">
    <location>
        <position position="294"/>
    </location>
    <ligand>
        <name>S-adenosyl-L-methionine</name>
        <dbReference type="ChEBI" id="CHEBI:59789"/>
    </ligand>
</feature>
<dbReference type="GO" id="GO:0032259">
    <property type="term" value="P:methylation"/>
    <property type="evidence" value="ECO:0007669"/>
    <property type="project" value="UniProtKB-KW"/>
</dbReference>
<feature type="binding site" evidence="6">
    <location>
        <position position="268"/>
    </location>
    <ligand>
        <name>S-adenosyl-L-methionine</name>
        <dbReference type="ChEBI" id="CHEBI:59789"/>
    </ligand>
</feature>
<dbReference type="PANTHER" id="PTHR22807">
    <property type="entry name" value="NOP2 YEAST -RELATED NOL1/NOP2/FMU SUN DOMAIN-CONTAINING"/>
    <property type="match status" value="1"/>
</dbReference>
<proteinExistence type="inferred from homology"/>
<evidence type="ECO:0000256" key="6">
    <source>
        <dbReference type="PROSITE-ProRule" id="PRU01023"/>
    </source>
</evidence>
<dbReference type="Proteomes" id="UP001595593">
    <property type="component" value="Unassembled WGS sequence"/>
</dbReference>
<dbReference type="PROSITE" id="PS01153">
    <property type="entry name" value="NOL1_NOP2_SUN"/>
    <property type="match status" value="1"/>
</dbReference>
<evidence type="ECO:0000259" key="8">
    <source>
        <dbReference type="PROSITE" id="PS51686"/>
    </source>
</evidence>
<dbReference type="PRINTS" id="PR02008">
    <property type="entry name" value="RCMTFAMILY"/>
</dbReference>
<dbReference type="Gene3D" id="1.10.940.10">
    <property type="entry name" value="NusB-like"/>
    <property type="match status" value="1"/>
</dbReference>
<feature type="binding site" evidence="6">
    <location>
        <position position="310"/>
    </location>
    <ligand>
        <name>S-adenosyl-L-methionine</name>
        <dbReference type="ChEBI" id="CHEBI:59789"/>
    </ligand>
</feature>
<keyword evidence="4 6" id="KW-0949">S-adenosyl-L-methionine</keyword>
<dbReference type="InterPro" id="IPR001678">
    <property type="entry name" value="MeTrfase_RsmB-F_NOP2_dom"/>
</dbReference>
<accession>A0ABV7FZZ4</accession>
<feature type="region of interest" description="Disordered" evidence="7">
    <location>
        <begin position="1"/>
        <end position="24"/>
    </location>
</feature>
<protein>
    <submittedName>
        <fullName evidence="9">RsmB/NOP family class I SAM-dependent RNA methyltransferase</fullName>
        <ecNumber evidence="9">2.1.1.-</ecNumber>
    </submittedName>
</protein>
<dbReference type="RefSeq" id="WP_379595389.1">
    <property type="nucleotide sequence ID" value="NZ_JBHRTN010000008.1"/>
</dbReference>
<dbReference type="SUPFAM" id="SSF48013">
    <property type="entry name" value="NusB-like"/>
    <property type="match status" value="1"/>
</dbReference>
<dbReference type="GO" id="GO:0008168">
    <property type="term" value="F:methyltransferase activity"/>
    <property type="evidence" value="ECO:0007669"/>
    <property type="project" value="UniProtKB-KW"/>
</dbReference>
<dbReference type="PANTHER" id="PTHR22807:SF61">
    <property type="entry name" value="NOL1_NOP2_SUN FAMILY PROTEIN _ ANTITERMINATION NUSB DOMAIN-CONTAINING PROTEIN"/>
    <property type="match status" value="1"/>
</dbReference>
<reference evidence="10" key="1">
    <citation type="journal article" date="2019" name="Int. J. Syst. Evol. Microbiol.">
        <title>The Global Catalogue of Microorganisms (GCM) 10K type strain sequencing project: providing services to taxonomists for standard genome sequencing and annotation.</title>
        <authorList>
            <consortium name="The Broad Institute Genomics Platform"/>
            <consortium name="The Broad Institute Genome Sequencing Center for Infectious Disease"/>
            <person name="Wu L."/>
            <person name="Ma J."/>
        </authorList>
    </citation>
    <scope>NUCLEOTIDE SEQUENCE [LARGE SCALE GENOMIC DNA]</scope>
    <source>
        <strain evidence="10">KCTC 52094</strain>
    </source>
</reference>
<dbReference type="InterPro" id="IPR029063">
    <property type="entry name" value="SAM-dependent_MTases_sf"/>
</dbReference>
<keyword evidence="5 6" id="KW-0694">RNA-binding</keyword>
<dbReference type="EMBL" id="JBHRTN010000008">
    <property type="protein sequence ID" value="MFC3124966.1"/>
    <property type="molecule type" value="Genomic_DNA"/>
</dbReference>
<dbReference type="InterPro" id="IPR035926">
    <property type="entry name" value="NusB-like_sf"/>
</dbReference>
<comment type="similarity">
    <text evidence="1 6">Belongs to the class I-like SAM-binding methyltransferase superfamily. RsmB/NOP family.</text>
</comment>
<evidence type="ECO:0000313" key="9">
    <source>
        <dbReference type="EMBL" id="MFC3124966.1"/>
    </source>
</evidence>
<evidence type="ECO:0000256" key="2">
    <source>
        <dbReference type="ARBA" id="ARBA00022603"/>
    </source>
</evidence>
<feature type="active site" description="Nucleophile" evidence="6">
    <location>
        <position position="363"/>
    </location>
</feature>
<name>A0ABV7FZZ4_9PROT</name>
<dbReference type="InterPro" id="IPR023267">
    <property type="entry name" value="RCMT"/>
</dbReference>
<organism evidence="9 10">
    <name type="scientific">Teichococcus globiformis</name>
    <dbReference type="NCBI Taxonomy" id="2307229"/>
    <lineage>
        <taxon>Bacteria</taxon>
        <taxon>Pseudomonadati</taxon>
        <taxon>Pseudomonadota</taxon>
        <taxon>Alphaproteobacteria</taxon>
        <taxon>Acetobacterales</taxon>
        <taxon>Roseomonadaceae</taxon>
        <taxon>Roseomonas</taxon>
    </lineage>
</organism>
<evidence type="ECO:0000313" key="10">
    <source>
        <dbReference type="Proteomes" id="UP001595593"/>
    </source>
</evidence>
<comment type="caution">
    <text evidence="9">The sequence shown here is derived from an EMBL/GenBank/DDBJ whole genome shotgun (WGS) entry which is preliminary data.</text>
</comment>